<feature type="compositionally biased region" description="Basic and acidic residues" evidence="1">
    <location>
        <begin position="59"/>
        <end position="69"/>
    </location>
</feature>
<evidence type="ECO:0000256" key="1">
    <source>
        <dbReference type="SAM" id="MobiDB-lite"/>
    </source>
</evidence>
<proteinExistence type="predicted"/>
<organism evidence="2 3">
    <name type="scientific">Nocardia terrae</name>
    <dbReference type="NCBI Taxonomy" id="2675851"/>
    <lineage>
        <taxon>Bacteria</taxon>
        <taxon>Bacillati</taxon>
        <taxon>Actinomycetota</taxon>
        <taxon>Actinomycetes</taxon>
        <taxon>Mycobacteriales</taxon>
        <taxon>Nocardiaceae</taxon>
        <taxon>Nocardia</taxon>
    </lineage>
</organism>
<evidence type="ECO:0000313" key="3">
    <source>
        <dbReference type="Proteomes" id="UP000466794"/>
    </source>
</evidence>
<protein>
    <submittedName>
        <fullName evidence="2">Uncharacterized protein</fullName>
    </submittedName>
</protein>
<reference evidence="2 3" key="1">
    <citation type="submission" date="2019-12" db="EMBL/GenBank/DDBJ databases">
        <title>Nocardia sp. nov. ET3-3 isolated from soil.</title>
        <authorList>
            <person name="Kanchanasin P."/>
            <person name="Tanasupawat S."/>
            <person name="Yuki M."/>
            <person name="Kudo T."/>
        </authorList>
    </citation>
    <scope>NUCLEOTIDE SEQUENCE [LARGE SCALE GENOMIC DNA]</scope>
    <source>
        <strain evidence="2 3">ET3-3</strain>
    </source>
</reference>
<dbReference type="Proteomes" id="UP000466794">
    <property type="component" value="Unassembled WGS sequence"/>
</dbReference>
<accession>A0A7K1V776</accession>
<feature type="region of interest" description="Disordered" evidence="1">
    <location>
        <begin position="1"/>
        <end position="20"/>
    </location>
</feature>
<keyword evidence="3" id="KW-1185">Reference proteome</keyword>
<gene>
    <name evidence="2" type="ORF">GPX89_35380</name>
</gene>
<feature type="compositionally biased region" description="Basic and acidic residues" evidence="1">
    <location>
        <begin position="160"/>
        <end position="173"/>
    </location>
</feature>
<name>A0A7K1V776_9NOCA</name>
<evidence type="ECO:0000313" key="2">
    <source>
        <dbReference type="EMBL" id="MVU82500.1"/>
    </source>
</evidence>
<dbReference type="EMBL" id="WRPP01000009">
    <property type="protein sequence ID" value="MVU82500.1"/>
    <property type="molecule type" value="Genomic_DNA"/>
</dbReference>
<dbReference type="AlphaFoldDB" id="A0A7K1V776"/>
<comment type="caution">
    <text evidence="2">The sequence shown here is derived from an EMBL/GenBank/DDBJ whole genome shotgun (WGS) entry which is preliminary data.</text>
</comment>
<sequence length="173" mass="18790">MSEREEPGWGSLPGRGGDRFDAVERLRRKLEELKKAEAGSAEGGDAGTNLTRMPRRPRRMSEESGKQPDRPWQPLGGSVYDPAPTRPVLRSELQRETGWWPVDPNAAGHPEPQHDSAGPAQDASVIDLGAVRRQRSGDSSPATGGMRPVARPRRIGSTGEKSEHEAGRDGTPE</sequence>
<dbReference type="RefSeq" id="WP_157392088.1">
    <property type="nucleotide sequence ID" value="NZ_WRPP01000009.1"/>
</dbReference>
<feature type="region of interest" description="Disordered" evidence="1">
    <location>
        <begin position="33"/>
        <end position="173"/>
    </location>
</feature>